<evidence type="ECO:0000256" key="3">
    <source>
        <dbReference type="ARBA" id="ARBA00022840"/>
    </source>
</evidence>
<proteinExistence type="predicted"/>
<dbReference type="AlphaFoldDB" id="A0A1G2CTQ1"/>
<keyword evidence="6" id="KW-0804">Transcription</keyword>
<gene>
    <name evidence="9" type="ORF">A2845_06230</name>
</gene>
<dbReference type="Proteomes" id="UP000177122">
    <property type="component" value="Unassembled WGS sequence"/>
</dbReference>
<keyword evidence="2 7" id="KW-0547">Nucleotide-binding</keyword>
<evidence type="ECO:0000256" key="5">
    <source>
        <dbReference type="ARBA" id="ARBA00023125"/>
    </source>
</evidence>
<evidence type="ECO:0000256" key="2">
    <source>
        <dbReference type="ARBA" id="ARBA00022741"/>
    </source>
</evidence>
<dbReference type="GO" id="GO:0003677">
    <property type="term" value="F:DNA binding"/>
    <property type="evidence" value="ECO:0007669"/>
    <property type="project" value="UniProtKB-KW"/>
</dbReference>
<evidence type="ECO:0000256" key="6">
    <source>
        <dbReference type="ARBA" id="ARBA00023163"/>
    </source>
</evidence>
<name>A0A1G2CTQ1_9BACT</name>
<evidence type="ECO:0000256" key="7">
    <source>
        <dbReference type="PROSITE-ProRule" id="PRU00492"/>
    </source>
</evidence>
<dbReference type="GO" id="GO:0005524">
    <property type="term" value="F:ATP binding"/>
    <property type="evidence" value="ECO:0007669"/>
    <property type="project" value="UniProtKB-UniRule"/>
</dbReference>
<dbReference type="InterPro" id="IPR055173">
    <property type="entry name" value="NrdR-like_N"/>
</dbReference>
<dbReference type="PANTHER" id="PTHR30455:SF2">
    <property type="entry name" value="TRANSCRIPTIONAL REPRESSOR NRDR"/>
    <property type="match status" value="1"/>
</dbReference>
<dbReference type="Pfam" id="PF22811">
    <property type="entry name" value="Zn_ribbon_NrdR"/>
    <property type="match status" value="1"/>
</dbReference>
<dbReference type="PROSITE" id="PS51161">
    <property type="entry name" value="ATP_CONE"/>
    <property type="match status" value="1"/>
</dbReference>
<dbReference type="GO" id="GO:0045892">
    <property type="term" value="P:negative regulation of DNA-templated transcription"/>
    <property type="evidence" value="ECO:0007669"/>
    <property type="project" value="InterPro"/>
</dbReference>
<accession>A0A1G2CTQ1</accession>
<comment type="caution">
    <text evidence="9">The sequence shown here is derived from an EMBL/GenBank/DDBJ whole genome shotgun (WGS) entry which is preliminary data.</text>
</comment>
<dbReference type="PANTHER" id="PTHR30455">
    <property type="entry name" value="TRANSCRIPTIONAL REPRESSOR NRDR"/>
    <property type="match status" value="1"/>
</dbReference>
<evidence type="ECO:0000256" key="4">
    <source>
        <dbReference type="ARBA" id="ARBA00023015"/>
    </source>
</evidence>
<keyword evidence="4" id="KW-0805">Transcription regulation</keyword>
<dbReference type="GO" id="GO:0008270">
    <property type="term" value="F:zinc ion binding"/>
    <property type="evidence" value="ECO:0007669"/>
    <property type="project" value="InterPro"/>
</dbReference>
<evidence type="ECO:0000259" key="8">
    <source>
        <dbReference type="PROSITE" id="PS51161"/>
    </source>
</evidence>
<evidence type="ECO:0000313" key="9">
    <source>
        <dbReference type="EMBL" id="OGZ04769.1"/>
    </source>
</evidence>
<dbReference type="InterPro" id="IPR005144">
    <property type="entry name" value="ATP-cone_dom"/>
</dbReference>
<organism evidence="9 10">
    <name type="scientific">Candidatus Lloydbacteria bacterium RIFCSPHIGHO2_01_FULL_49_22</name>
    <dbReference type="NCBI Taxonomy" id="1798658"/>
    <lineage>
        <taxon>Bacteria</taxon>
        <taxon>Candidatus Lloydiibacteriota</taxon>
    </lineage>
</organism>
<protein>
    <recommendedName>
        <fullName evidence="8">ATP-cone domain-containing protein</fullName>
    </recommendedName>
</protein>
<keyword evidence="5" id="KW-0238">DNA-binding</keyword>
<evidence type="ECO:0000313" key="10">
    <source>
        <dbReference type="Proteomes" id="UP000177122"/>
    </source>
</evidence>
<keyword evidence="3 7" id="KW-0067">ATP-binding</keyword>
<sequence length="135" mass="15336">MQVKNSRETKGGAAIWRRRQCVKCKKIFSTYESIGLDFLIVEKRNGKRTRYLSHKLFASLYDAARSGKNADRGDAAMLAHEVLLVIEKHILLSQKEVVKTKELVDLATDALETRDLGACYRYASFSPHRGMKFGI</sequence>
<reference evidence="9 10" key="1">
    <citation type="journal article" date="2016" name="Nat. Commun.">
        <title>Thousands of microbial genomes shed light on interconnected biogeochemical processes in an aquifer system.</title>
        <authorList>
            <person name="Anantharaman K."/>
            <person name="Brown C.T."/>
            <person name="Hug L.A."/>
            <person name="Sharon I."/>
            <person name="Castelle C.J."/>
            <person name="Probst A.J."/>
            <person name="Thomas B.C."/>
            <person name="Singh A."/>
            <person name="Wilkins M.J."/>
            <person name="Karaoz U."/>
            <person name="Brodie E.L."/>
            <person name="Williams K.H."/>
            <person name="Hubbard S.S."/>
            <person name="Banfield J.F."/>
        </authorList>
    </citation>
    <scope>NUCLEOTIDE SEQUENCE [LARGE SCALE GENOMIC DNA]</scope>
</reference>
<feature type="domain" description="ATP-cone" evidence="8">
    <location>
        <begin position="39"/>
        <end position="133"/>
    </location>
</feature>
<keyword evidence="1" id="KW-0678">Repressor</keyword>
<dbReference type="EMBL" id="MHLI01000021">
    <property type="protein sequence ID" value="OGZ04769.1"/>
    <property type="molecule type" value="Genomic_DNA"/>
</dbReference>
<dbReference type="InterPro" id="IPR003796">
    <property type="entry name" value="RNR_NrdR-like"/>
</dbReference>
<evidence type="ECO:0000256" key="1">
    <source>
        <dbReference type="ARBA" id="ARBA00022491"/>
    </source>
</evidence>